<dbReference type="EMBL" id="KI282955">
    <property type="protein sequence ID" value="ESA14387.1"/>
    <property type="molecule type" value="Genomic_DNA"/>
</dbReference>
<dbReference type="AlphaFoldDB" id="U9U3W3"/>
<sequence>MLNLEAETITVENIDNEGMSFLLMILLLYLHLPIYTCLSTLAYGLAHEAENPAEMIRNFLYFAETYPIDFEK</sequence>
<organism evidence="1">
    <name type="scientific">Rhizophagus irregularis (strain DAOM 181602 / DAOM 197198 / MUCL 43194)</name>
    <name type="common">Arbuscular mycorrhizal fungus</name>
    <name type="synonym">Glomus intraradices</name>
    <dbReference type="NCBI Taxonomy" id="747089"/>
    <lineage>
        <taxon>Eukaryota</taxon>
        <taxon>Fungi</taxon>
        <taxon>Fungi incertae sedis</taxon>
        <taxon>Mucoromycota</taxon>
        <taxon>Glomeromycotina</taxon>
        <taxon>Glomeromycetes</taxon>
        <taxon>Glomerales</taxon>
        <taxon>Glomeraceae</taxon>
        <taxon>Rhizophagus</taxon>
    </lineage>
</organism>
<evidence type="ECO:0000313" key="1">
    <source>
        <dbReference type="EMBL" id="ESA14387.1"/>
    </source>
</evidence>
<protein>
    <submittedName>
        <fullName evidence="1">Uncharacterized protein</fullName>
    </submittedName>
</protein>
<name>U9U3W3_RHIID</name>
<dbReference type="HOGENOM" id="CLU_2723462_0_0_1"/>
<reference evidence="1" key="1">
    <citation type="submission" date="2013-07" db="EMBL/GenBank/DDBJ databases">
        <title>The genome of an arbuscular mycorrhizal fungus provides insights into the evolution of the oldest plant symbiosis.</title>
        <authorList>
            <consortium name="DOE Joint Genome Institute"/>
            <person name="Tisserant E."/>
            <person name="Malbreil M."/>
            <person name="Kuo A."/>
            <person name="Kohler A."/>
            <person name="Symeonidi A."/>
            <person name="Balestrini R."/>
            <person name="Charron P."/>
            <person name="Duensing N."/>
            <person name="Frei-dit-Frey N."/>
            <person name="Gianinazzi-Pearson V."/>
            <person name="Gilbert B."/>
            <person name="Handa Y."/>
            <person name="Hijri M."/>
            <person name="Kaul R."/>
            <person name="Kawaguchi M."/>
            <person name="Krajinski F."/>
            <person name="Lammers P."/>
            <person name="Lapierre D."/>
            <person name="Masclaux F.G."/>
            <person name="Murat C."/>
            <person name="Morin E."/>
            <person name="Ndikumana S."/>
            <person name="Pagni M."/>
            <person name="Petitpierre D."/>
            <person name="Requena N."/>
            <person name="Rosikiewicz P."/>
            <person name="Riley R."/>
            <person name="Saito K."/>
            <person name="San Clemente H."/>
            <person name="Shapiro H."/>
            <person name="van Tuinen D."/>
            <person name="Becard G."/>
            <person name="Bonfante P."/>
            <person name="Paszkowski U."/>
            <person name="Shachar-Hill Y."/>
            <person name="Young J.P."/>
            <person name="Sanders I.R."/>
            <person name="Henrissat B."/>
            <person name="Rensing S.A."/>
            <person name="Grigoriev I.V."/>
            <person name="Corradi N."/>
            <person name="Roux C."/>
            <person name="Martin F."/>
        </authorList>
    </citation>
    <scope>NUCLEOTIDE SEQUENCE</scope>
    <source>
        <strain evidence="1">DAOM 197198</strain>
    </source>
</reference>
<gene>
    <name evidence="1" type="ORF">GLOINDRAFT_25007</name>
</gene>
<proteinExistence type="predicted"/>
<accession>U9U3W3</accession>